<keyword evidence="1" id="KW-0732">Signal</keyword>
<feature type="signal peptide" evidence="1">
    <location>
        <begin position="1"/>
        <end position="21"/>
    </location>
</feature>
<name>A0A1I3A6Q5_9SPHI</name>
<reference evidence="2 3" key="1">
    <citation type="submission" date="2016-10" db="EMBL/GenBank/DDBJ databases">
        <authorList>
            <person name="de Groot N.N."/>
        </authorList>
    </citation>
    <scope>NUCLEOTIDE SEQUENCE [LARGE SCALE GENOMIC DNA]</scope>
    <source>
        <strain evidence="2 3">DSM 18684</strain>
    </source>
</reference>
<dbReference type="Pfam" id="PF12099">
    <property type="entry name" value="DUF3575"/>
    <property type="match status" value="1"/>
</dbReference>
<gene>
    <name evidence="2" type="ORF">SAMN04489864_11334</name>
</gene>
<protein>
    <recommendedName>
        <fullName evidence="4">DUF3575 domain-containing protein</fullName>
    </recommendedName>
</protein>
<dbReference type="RefSeq" id="WP_090997497.1">
    <property type="nucleotide sequence ID" value="NZ_FOPP01000013.1"/>
</dbReference>
<dbReference type="EMBL" id="FOPP01000013">
    <property type="protein sequence ID" value="SFH45546.1"/>
    <property type="molecule type" value="Genomic_DNA"/>
</dbReference>
<proteinExistence type="predicted"/>
<dbReference type="STRING" id="414048.SAMN04489864_11334"/>
<organism evidence="2 3">
    <name type="scientific">Pedobacter insulae</name>
    <dbReference type="NCBI Taxonomy" id="414048"/>
    <lineage>
        <taxon>Bacteria</taxon>
        <taxon>Pseudomonadati</taxon>
        <taxon>Bacteroidota</taxon>
        <taxon>Sphingobacteriia</taxon>
        <taxon>Sphingobacteriales</taxon>
        <taxon>Sphingobacteriaceae</taxon>
        <taxon>Pedobacter</taxon>
    </lineage>
</organism>
<dbReference type="Proteomes" id="UP000199666">
    <property type="component" value="Unassembled WGS sequence"/>
</dbReference>
<evidence type="ECO:0008006" key="4">
    <source>
        <dbReference type="Google" id="ProtNLM"/>
    </source>
</evidence>
<accession>A0A1I3A6Q5</accession>
<evidence type="ECO:0000256" key="1">
    <source>
        <dbReference type="SAM" id="SignalP"/>
    </source>
</evidence>
<dbReference type="OrthoDB" id="768080at2"/>
<dbReference type="InterPro" id="IPR021958">
    <property type="entry name" value="DUF3575"/>
</dbReference>
<evidence type="ECO:0000313" key="3">
    <source>
        <dbReference type="Proteomes" id="UP000199666"/>
    </source>
</evidence>
<dbReference type="AlphaFoldDB" id="A0A1I3A6Q5"/>
<keyword evidence="3" id="KW-1185">Reference proteome</keyword>
<evidence type="ECO:0000313" key="2">
    <source>
        <dbReference type="EMBL" id="SFH45546.1"/>
    </source>
</evidence>
<feature type="chain" id="PRO_5011796115" description="DUF3575 domain-containing protein" evidence="1">
    <location>
        <begin position="22"/>
        <end position="193"/>
    </location>
</feature>
<sequence length="193" mass="21287">MKKTFLIGLVSVLSFASYAQEADTLKKAIQKNAESIGHGGVNEIKFNLLYAILGMPEVSYERILADNMGVGASLFIGVDDKVDYKFGLTPHFRVYFGSQKANGFFIEANATVLTTNSYDYYAESYQSQSGMRIDQVEKNSTNFGMGASVGRKFLTRNGFSGEAFLGVGRLFGNRTPYVTEAYPRLGITLGKRF</sequence>